<evidence type="ECO:0000313" key="2">
    <source>
        <dbReference type="EMBL" id="KLU06809.1"/>
    </source>
</evidence>
<protein>
    <submittedName>
        <fullName evidence="2">Uncharacterized protein</fullName>
    </submittedName>
</protein>
<proteinExistence type="predicted"/>
<feature type="compositionally biased region" description="Polar residues" evidence="1">
    <location>
        <begin position="1"/>
        <end position="10"/>
    </location>
</feature>
<name>A0A0J1EMS1_RHOIS</name>
<sequence length="51" mass="5664">MSIESSTTFQRMWDEHSCPSELRMSAKSGQPTAKSTNRDGWLICSSSQPDA</sequence>
<dbReference type="AlphaFoldDB" id="A0A0J1EMS1"/>
<evidence type="ECO:0000256" key="1">
    <source>
        <dbReference type="SAM" id="MobiDB-lite"/>
    </source>
</evidence>
<organism evidence="2 3">
    <name type="scientific">Rhodopirellula islandica</name>
    <dbReference type="NCBI Taxonomy" id="595434"/>
    <lineage>
        <taxon>Bacteria</taxon>
        <taxon>Pseudomonadati</taxon>
        <taxon>Planctomycetota</taxon>
        <taxon>Planctomycetia</taxon>
        <taxon>Pirellulales</taxon>
        <taxon>Pirellulaceae</taxon>
        <taxon>Rhodopirellula</taxon>
    </lineage>
</organism>
<dbReference type="STRING" id="595434.RISK_001123"/>
<reference evidence="2" key="1">
    <citation type="submission" date="2015-05" db="EMBL/GenBank/DDBJ databases">
        <title>Permanent draft genome of Rhodopirellula islandicus K833.</title>
        <authorList>
            <person name="Kizina J."/>
            <person name="Richter M."/>
            <person name="Glockner F.O."/>
            <person name="Harder J."/>
        </authorList>
    </citation>
    <scope>NUCLEOTIDE SEQUENCE [LARGE SCALE GENOMIC DNA]</scope>
    <source>
        <strain evidence="2">K833</strain>
    </source>
</reference>
<keyword evidence="3" id="KW-1185">Reference proteome</keyword>
<feature type="region of interest" description="Disordered" evidence="1">
    <location>
        <begin position="1"/>
        <end position="51"/>
    </location>
</feature>
<accession>A0A0J1EMS1</accession>
<comment type="caution">
    <text evidence="2">The sequence shown here is derived from an EMBL/GenBank/DDBJ whole genome shotgun (WGS) entry which is preliminary data.</text>
</comment>
<dbReference type="EMBL" id="LECT01000010">
    <property type="protein sequence ID" value="KLU06809.1"/>
    <property type="molecule type" value="Genomic_DNA"/>
</dbReference>
<evidence type="ECO:0000313" key="3">
    <source>
        <dbReference type="Proteomes" id="UP000036367"/>
    </source>
</evidence>
<dbReference type="Proteomes" id="UP000036367">
    <property type="component" value="Unassembled WGS sequence"/>
</dbReference>
<gene>
    <name evidence="2" type="ORF">RISK_001123</name>
</gene>
<dbReference type="PATRIC" id="fig|595434.4.peg.1077"/>